<comment type="caution">
    <text evidence="5">The sequence shown here is derived from an EMBL/GenBank/DDBJ whole genome shotgun (WGS) entry which is preliminary data.</text>
</comment>
<reference evidence="5 6" key="1">
    <citation type="submission" date="2024-03" db="EMBL/GenBank/DDBJ databases">
        <title>Human intestinal bacterial collection.</title>
        <authorList>
            <person name="Pauvert C."/>
            <person name="Hitch T.C.A."/>
            <person name="Clavel T."/>
        </authorList>
    </citation>
    <scope>NUCLEOTIDE SEQUENCE [LARGE SCALE GENOMIC DNA]</scope>
    <source>
        <strain evidence="5 6">CLA-SR-H024</strain>
    </source>
</reference>
<comment type="catalytic activity">
    <reaction evidence="4">
        <text>an N-acyl-L-alpha-aminoacyl-tRNA + H2O = an N-acyl-L-amino acid + a tRNA + H(+)</text>
        <dbReference type="Rhea" id="RHEA:54448"/>
        <dbReference type="Rhea" id="RHEA-COMP:10123"/>
        <dbReference type="Rhea" id="RHEA-COMP:13883"/>
        <dbReference type="ChEBI" id="CHEBI:15377"/>
        <dbReference type="ChEBI" id="CHEBI:15378"/>
        <dbReference type="ChEBI" id="CHEBI:59874"/>
        <dbReference type="ChEBI" id="CHEBI:78442"/>
        <dbReference type="ChEBI" id="CHEBI:138191"/>
        <dbReference type="EC" id="3.1.1.29"/>
    </reaction>
</comment>
<protein>
    <recommendedName>
        <fullName evidence="1">peptidyl-tRNA hydrolase</fullName>
        <ecNumber evidence="1">3.1.1.29</ecNumber>
    </recommendedName>
</protein>
<dbReference type="EMBL" id="JBBMFN010000027">
    <property type="protein sequence ID" value="MEQ2466438.1"/>
    <property type="molecule type" value="Genomic_DNA"/>
</dbReference>
<name>A0ABV1EZA0_9BACI</name>
<keyword evidence="2 5" id="KW-0378">Hydrolase</keyword>
<evidence type="ECO:0000313" key="6">
    <source>
        <dbReference type="Proteomes" id="UP001465426"/>
    </source>
</evidence>
<evidence type="ECO:0000256" key="3">
    <source>
        <dbReference type="ARBA" id="ARBA00038050"/>
    </source>
</evidence>
<dbReference type="RefSeq" id="WP_197030885.1">
    <property type="nucleotide sequence ID" value="NZ_JBBMFN010000027.1"/>
</dbReference>
<dbReference type="Pfam" id="PF01981">
    <property type="entry name" value="PTH2"/>
    <property type="match status" value="1"/>
</dbReference>
<accession>A0ABV1EZA0</accession>
<dbReference type="InterPro" id="IPR023476">
    <property type="entry name" value="Pep_tRNA_hydro_II_dom_sf"/>
</dbReference>
<dbReference type="NCBIfam" id="TIGR00283">
    <property type="entry name" value="arch_pth2"/>
    <property type="match status" value="1"/>
</dbReference>
<keyword evidence="6" id="KW-1185">Reference proteome</keyword>
<dbReference type="InterPro" id="IPR002833">
    <property type="entry name" value="PTH2"/>
</dbReference>
<dbReference type="PANTHER" id="PTHR12649">
    <property type="entry name" value="PEPTIDYL-TRNA HYDROLASE 2"/>
    <property type="match status" value="1"/>
</dbReference>
<organism evidence="5 6">
    <name type="scientific">Niallia hominis</name>
    <dbReference type="NCBI Taxonomy" id="3133173"/>
    <lineage>
        <taxon>Bacteria</taxon>
        <taxon>Bacillati</taxon>
        <taxon>Bacillota</taxon>
        <taxon>Bacilli</taxon>
        <taxon>Bacillales</taxon>
        <taxon>Bacillaceae</taxon>
        <taxon>Niallia</taxon>
    </lineage>
</organism>
<evidence type="ECO:0000256" key="1">
    <source>
        <dbReference type="ARBA" id="ARBA00013260"/>
    </source>
</evidence>
<dbReference type="GO" id="GO:0004045">
    <property type="term" value="F:peptidyl-tRNA hydrolase activity"/>
    <property type="evidence" value="ECO:0007669"/>
    <property type="project" value="UniProtKB-EC"/>
</dbReference>
<dbReference type="SUPFAM" id="SSF102462">
    <property type="entry name" value="Peptidyl-tRNA hydrolase II"/>
    <property type="match status" value="1"/>
</dbReference>
<gene>
    <name evidence="5" type="primary">pth2</name>
    <name evidence="5" type="ORF">WMO63_12250</name>
</gene>
<evidence type="ECO:0000313" key="5">
    <source>
        <dbReference type="EMBL" id="MEQ2466438.1"/>
    </source>
</evidence>
<sequence>MERKATETKMVIVVRKDLCMTKGKYVAQGSHASLGLVLDMIKREDVHTQAILEKWFSESSTKICVYVKSLDKLHEVKNRAIEKGEAVKLITDSGLTMFHGEKTDTCLAILGYRNNVDEITGHLQLL</sequence>
<evidence type="ECO:0000256" key="4">
    <source>
        <dbReference type="ARBA" id="ARBA00048707"/>
    </source>
</evidence>
<comment type="similarity">
    <text evidence="3">Belongs to the PTH2 family.</text>
</comment>
<evidence type="ECO:0000256" key="2">
    <source>
        <dbReference type="ARBA" id="ARBA00022801"/>
    </source>
</evidence>
<dbReference type="EC" id="3.1.1.29" evidence="1"/>
<dbReference type="Proteomes" id="UP001465426">
    <property type="component" value="Unassembled WGS sequence"/>
</dbReference>
<proteinExistence type="inferred from homology"/>
<dbReference type="Gene3D" id="3.40.1490.10">
    <property type="entry name" value="Bit1"/>
    <property type="match status" value="1"/>
</dbReference>
<dbReference type="PANTHER" id="PTHR12649:SF11">
    <property type="entry name" value="PEPTIDYL-TRNA HYDROLASE 2, MITOCHONDRIAL"/>
    <property type="match status" value="1"/>
</dbReference>